<dbReference type="Proteomes" id="UP000024816">
    <property type="component" value="Unassembled WGS sequence"/>
</dbReference>
<keyword evidence="2" id="KW-1185">Reference proteome</keyword>
<gene>
    <name evidence="1" type="ORF">HJA_08387</name>
</gene>
<organism evidence="1 2">
    <name type="scientific">Hyphomonas jannaschiana VP2</name>
    <dbReference type="NCBI Taxonomy" id="1280952"/>
    <lineage>
        <taxon>Bacteria</taxon>
        <taxon>Pseudomonadati</taxon>
        <taxon>Pseudomonadota</taxon>
        <taxon>Alphaproteobacteria</taxon>
        <taxon>Hyphomonadales</taxon>
        <taxon>Hyphomonadaceae</taxon>
        <taxon>Hyphomonas</taxon>
    </lineage>
</organism>
<dbReference type="eggNOG" id="COG0778">
    <property type="taxonomic scope" value="Bacteria"/>
</dbReference>
<proteinExistence type="predicted"/>
<evidence type="ECO:0000313" key="2">
    <source>
        <dbReference type="Proteomes" id="UP000024816"/>
    </source>
</evidence>
<dbReference type="STRING" id="1280952.HJA_08387"/>
<dbReference type="Gene3D" id="3.40.109.10">
    <property type="entry name" value="NADH Oxidase"/>
    <property type="match status" value="1"/>
</dbReference>
<dbReference type="AlphaFoldDB" id="A0A059FFH9"/>
<dbReference type="PROSITE" id="PS51318">
    <property type="entry name" value="TAT"/>
    <property type="match status" value="1"/>
</dbReference>
<evidence type="ECO:0000313" key="1">
    <source>
        <dbReference type="EMBL" id="KCZ89301.1"/>
    </source>
</evidence>
<sequence length="387" mass="42695">MFSRRALLVTGGASILVLGGSYAALSAMSNIAPAQEPWRRATQGLGDPRLNAAAYAILAPSPHNLQPWMIRLEGDDSLTLFCDLDRRLPETDPPDRQTTIGLGAFLELLRQAAAEQGHRLYITPFPEGEPGERLDDRPIAHVRFVEDASVERDALFGYALKRRTARRKFDPGRPVPPDRLAALMDISNALPGLDAIKVDGTSQPETVSWLRDICRRAWEIELRKPETCHESSYLTRIGAKQINANPDGIYLAGPMMEAYRMTGLLTQDSMDEIGSTAWEATLSTYNGLIDSAPTFLWFTTPGNSRAEQLASGAVWIRLQLAAAAVGVGFQPLSQVLEEYSEMVEPFAEIHDRFNVTLPGRIQGLFRLGYAGGQPPSPRWPLESRIIT</sequence>
<protein>
    <submittedName>
        <fullName evidence="1">Twin-arginine translocation pathway signal</fullName>
    </submittedName>
</protein>
<dbReference type="EMBL" id="ARYJ01000004">
    <property type="protein sequence ID" value="KCZ89301.1"/>
    <property type="molecule type" value="Genomic_DNA"/>
</dbReference>
<reference evidence="1 2" key="1">
    <citation type="journal article" date="2014" name="Antonie Van Leeuwenhoek">
        <title>Hyphomonas beringensis sp. nov. and Hyphomonas chukchiensis sp. nov., isolated from surface seawater of the Bering Sea and Chukchi Sea.</title>
        <authorList>
            <person name="Li C."/>
            <person name="Lai Q."/>
            <person name="Li G."/>
            <person name="Dong C."/>
            <person name="Wang J."/>
            <person name="Liao Y."/>
            <person name="Shao Z."/>
        </authorList>
    </citation>
    <scope>NUCLEOTIDE SEQUENCE [LARGE SCALE GENOMIC DNA]</scope>
    <source>
        <strain evidence="1 2">VP2</strain>
    </source>
</reference>
<accession>A0A059FFH9</accession>
<dbReference type="GO" id="GO:0016491">
    <property type="term" value="F:oxidoreductase activity"/>
    <property type="evidence" value="ECO:0007669"/>
    <property type="project" value="InterPro"/>
</dbReference>
<dbReference type="InterPro" id="IPR006311">
    <property type="entry name" value="TAT_signal"/>
</dbReference>
<dbReference type="OrthoDB" id="8156917at2"/>
<dbReference type="PATRIC" id="fig|1280952.3.peg.1669"/>
<name>A0A059FFH9_9PROT</name>
<dbReference type="RefSeq" id="WP_035580645.1">
    <property type="nucleotide sequence ID" value="NZ_ARYJ01000004.1"/>
</dbReference>
<dbReference type="InterPro" id="IPR000415">
    <property type="entry name" value="Nitroreductase-like"/>
</dbReference>
<comment type="caution">
    <text evidence="1">The sequence shown here is derived from an EMBL/GenBank/DDBJ whole genome shotgun (WGS) entry which is preliminary data.</text>
</comment>
<dbReference type="SUPFAM" id="SSF55469">
    <property type="entry name" value="FMN-dependent nitroreductase-like"/>
    <property type="match status" value="1"/>
</dbReference>
<dbReference type="NCBIfam" id="NF047509">
    <property type="entry name" value="Rv3131_FMN_oxido"/>
    <property type="match status" value="1"/>
</dbReference>